<evidence type="ECO:0000256" key="5">
    <source>
        <dbReference type="ARBA" id="ARBA00023136"/>
    </source>
</evidence>
<evidence type="ECO:0000256" key="4">
    <source>
        <dbReference type="ARBA" id="ARBA00022989"/>
    </source>
</evidence>
<keyword evidence="8" id="KW-1185">Reference proteome</keyword>
<evidence type="ECO:0000256" key="3">
    <source>
        <dbReference type="ARBA" id="ARBA00022692"/>
    </source>
</evidence>
<dbReference type="Pfam" id="PF01810">
    <property type="entry name" value="LysE"/>
    <property type="match status" value="1"/>
</dbReference>
<evidence type="ECO:0000256" key="1">
    <source>
        <dbReference type="ARBA" id="ARBA00004651"/>
    </source>
</evidence>
<accession>A0ABR6RAP6</accession>
<reference evidence="7 8" key="1">
    <citation type="submission" date="2020-08" db="EMBL/GenBank/DDBJ databases">
        <title>Functional genomics of gut bacteria from endangered species of beetles.</title>
        <authorList>
            <person name="Carlos-Shanley C."/>
        </authorList>
    </citation>
    <scope>NUCLEOTIDE SEQUENCE [LARGE SCALE GENOMIC DNA]</scope>
    <source>
        <strain evidence="7 8">S00124</strain>
    </source>
</reference>
<comment type="caution">
    <text evidence="7">The sequence shown here is derived from an EMBL/GenBank/DDBJ whole genome shotgun (WGS) entry which is preliminary data.</text>
</comment>
<dbReference type="PANTHER" id="PTHR30086:SF19">
    <property type="entry name" value="THREONINE EFFLUX PROTEIN"/>
    <property type="match status" value="1"/>
</dbReference>
<dbReference type="PANTHER" id="PTHR30086">
    <property type="entry name" value="ARGININE EXPORTER PROTEIN ARGO"/>
    <property type="match status" value="1"/>
</dbReference>
<keyword evidence="2" id="KW-1003">Cell membrane</keyword>
<comment type="subcellular location">
    <subcellularLocation>
        <location evidence="1">Cell membrane</location>
        <topology evidence="1">Multi-pass membrane protein</topology>
    </subcellularLocation>
</comment>
<dbReference type="Proteomes" id="UP000562492">
    <property type="component" value="Unassembled WGS sequence"/>
</dbReference>
<keyword evidence="3 6" id="KW-0812">Transmembrane</keyword>
<feature type="transmembrane region" description="Helical" evidence="6">
    <location>
        <begin position="151"/>
        <end position="179"/>
    </location>
</feature>
<name>A0ABR6RAP6_9BURK</name>
<feature type="transmembrane region" description="Helical" evidence="6">
    <location>
        <begin position="191"/>
        <end position="209"/>
    </location>
</feature>
<keyword evidence="4 6" id="KW-1133">Transmembrane helix</keyword>
<dbReference type="InterPro" id="IPR001123">
    <property type="entry name" value="LeuE-type"/>
</dbReference>
<gene>
    <name evidence="7" type="ORF">HNP33_000268</name>
</gene>
<dbReference type="RefSeq" id="WP_184704454.1">
    <property type="nucleotide sequence ID" value="NZ_JACHKZ010000001.1"/>
</dbReference>
<evidence type="ECO:0000313" key="7">
    <source>
        <dbReference type="EMBL" id="MBB6576220.1"/>
    </source>
</evidence>
<protein>
    <submittedName>
        <fullName evidence="7">Threonine/homoserine/homoserine lactone efflux protein</fullName>
    </submittedName>
</protein>
<feature type="transmembrane region" description="Helical" evidence="6">
    <location>
        <begin position="71"/>
        <end position="89"/>
    </location>
</feature>
<sequence length="211" mass="22291">MPYLVSLLTIAGIYLAVLASPGPNFFILSQLALEGQHKAARFVVLGLTTGSIFWVVLALAGLSTLLAQHPWLAAGVRVAGAAYLLWYGVGLLRCALRSHRSAESGTAAHTPRLASPLAAYRSGLLTGVTNPKGAAFWTSAFAALFPLHAPAWFHVATVLLVTSLSLGWHLGITWVFGNAALRRGYLRMERAVNGIAGGALVLLGIQRLAGR</sequence>
<evidence type="ECO:0000256" key="2">
    <source>
        <dbReference type="ARBA" id="ARBA00022475"/>
    </source>
</evidence>
<organism evidence="7 8">
    <name type="scientific">Comamonas odontotermitis</name>
    <dbReference type="NCBI Taxonomy" id="379895"/>
    <lineage>
        <taxon>Bacteria</taxon>
        <taxon>Pseudomonadati</taxon>
        <taxon>Pseudomonadota</taxon>
        <taxon>Betaproteobacteria</taxon>
        <taxon>Burkholderiales</taxon>
        <taxon>Comamonadaceae</taxon>
        <taxon>Comamonas</taxon>
    </lineage>
</organism>
<keyword evidence="5 6" id="KW-0472">Membrane</keyword>
<feature type="transmembrane region" description="Helical" evidence="6">
    <location>
        <begin position="43"/>
        <end position="64"/>
    </location>
</feature>
<dbReference type="EMBL" id="JACHKZ010000001">
    <property type="protein sequence ID" value="MBB6576220.1"/>
    <property type="molecule type" value="Genomic_DNA"/>
</dbReference>
<evidence type="ECO:0000256" key="6">
    <source>
        <dbReference type="SAM" id="Phobius"/>
    </source>
</evidence>
<evidence type="ECO:0000313" key="8">
    <source>
        <dbReference type="Proteomes" id="UP000562492"/>
    </source>
</evidence>
<proteinExistence type="predicted"/>